<evidence type="ECO:0000313" key="3">
    <source>
        <dbReference type="Proteomes" id="UP000499080"/>
    </source>
</evidence>
<comment type="caution">
    <text evidence="2">The sequence shown here is derived from an EMBL/GenBank/DDBJ whole genome shotgun (WGS) entry which is preliminary data.</text>
</comment>
<evidence type="ECO:0000256" key="1">
    <source>
        <dbReference type="SAM" id="MobiDB-lite"/>
    </source>
</evidence>
<name>A0A4Y2BIH7_ARAVE</name>
<sequence>MNQSYDEEDTRADTPNIRTTPVEECLTLEVEIKGTRPTYTTDRWWNRVSSLRFDVSVFIRSPSEIIGAPGNPMIFHSCLFTSSVHSPN</sequence>
<dbReference type="AlphaFoldDB" id="A0A4Y2BIH7"/>
<organism evidence="2 3">
    <name type="scientific">Araneus ventricosus</name>
    <name type="common">Orbweaver spider</name>
    <name type="synonym">Epeira ventricosa</name>
    <dbReference type="NCBI Taxonomy" id="182803"/>
    <lineage>
        <taxon>Eukaryota</taxon>
        <taxon>Metazoa</taxon>
        <taxon>Ecdysozoa</taxon>
        <taxon>Arthropoda</taxon>
        <taxon>Chelicerata</taxon>
        <taxon>Arachnida</taxon>
        <taxon>Araneae</taxon>
        <taxon>Araneomorphae</taxon>
        <taxon>Entelegynae</taxon>
        <taxon>Araneoidea</taxon>
        <taxon>Araneidae</taxon>
        <taxon>Araneus</taxon>
    </lineage>
</organism>
<dbReference type="Proteomes" id="UP000499080">
    <property type="component" value="Unassembled WGS sequence"/>
</dbReference>
<gene>
    <name evidence="2" type="ORF">AVEN_23599_1</name>
</gene>
<feature type="compositionally biased region" description="Acidic residues" evidence="1">
    <location>
        <begin position="1"/>
        <end position="10"/>
    </location>
</feature>
<protein>
    <submittedName>
        <fullName evidence="2">Uncharacterized protein</fullName>
    </submittedName>
</protein>
<evidence type="ECO:0000313" key="2">
    <source>
        <dbReference type="EMBL" id="GBL91527.1"/>
    </source>
</evidence>
<reference evidence="2 3" key="1">
    <citation type="journal article" date="2019" name="Sci. Rep.">
        <title>Orb-weaving spider Araneus ventricosus genome elucidates the spidroin gene catalogue.</title>
        <authorList>
            <person name="Kono N."/>
            <person name="Nakamura H."/>
            <person name="Ohtoshi R."/>
            <person name="Moran D.A.P."/>
            <person name="Shinohara A."/>
            <person name="Yoshida Y."/>
            <person name="Fujiwara M."/>
            <person name="Mori M."/>
            <person name="Tomita M."/>
            <person name="Arakawa K."/>
        </authorList>
    </citation>
    <scope>NUCLEOTIDE SEQUENCE [LARGE SCALE GENOMIC DNA]</scope>
</reference>
<accession>A0A4Y2BIH7</accession>
<feature type="region of interest" description="Disordered" evidence="1">
    <location>
        <begin position="1"/>
        <end position="20"/>
    </location>
</feature>
<proteinExistence type="predicted"/>
<dbReference type="EMBL" id="BGPR01000080">
    <property type="protein sequence ID" value="GBL91527.1"/>
    <property type="molecule type" value="Genomic_DNA"/>
</dbReference>
<keyword evidence="3" id="KW-1185">Reference proteome</keyword>